<dbReference type="GO" id="GO:0004674">
    <property type="term" value="F:protein serine/threonine kinase activity"/>
    <property type="evidence" value="ECO:0007669"/>
    <property type="project" value="TreeGrafter"/>
</dbReference>
<dbReference type="Gene3D" id="3.30.200.20">
    <property type="entry name" value="Phosphorylase Kinase, domain 1"/>
    <property type="match status" value="3"/>
</dbReference>
<comment type="caution">
    <text evidence="2">The sequence shown here is derived from an EMBL/GenBank/DDBJ whole genome shotgun (WGS) entry which is preliminary data.</text>
</comment>
<dbReference type="Proteomes" id="UP000789759">
    <property type="component" value="Unassembled WGS sequence"/>
</dbReference>
<dbReference type="Pfam" id="PF07714">
    <property type="entry name" value="PK_Tyr_Ser-Thr"/>
    <property type="match status" value="1"/>
</dbReference>
<gene>
    <name evidence="2" type="ORF">CPELLU_LOCUS12676</name>
</gene>
<dbReference type="InterPro" id="IPR000719">
    <property type="entry name" value="Prot_kinase_dom"/>
</dbReference>
<sequence length="427" mass="49379">MSNKDLFKKIDFLQKYEYSSLENKTDISKGQFGAICRAYLKDKDQTVALKTLCYYDDEKSLDNLIRKVKYTTEVNHDNIIKFFGITQETPIEGTPVDFKNLYCAAWDDKPGNRPDIKGICEKLDHMQLTPVYKKVSEKNAFRKQCKYSSFERKVEISKGGFGVTYKAYFKNEKQSVVLKTLGNDAEKSFYDFDREVKYTKDIIEFFGITQGIALGAYHVIKGNRETPIKGTPVDFENLYCTAWDDKPGSRPNIKEICKTLKNMQLKQLELFCNDFKIFEYTSFGELIKIDEGGFGAIYKACLKDTNQFLALKKILDDAENSFYDFVREVKCTTKVNNDYIIKFFGITRGTNERIKVCVGLIGDKREIPKKGTPIDFYNLYDAAWDGKPDSRPGIEEICNKLDHLRLEPVLGQVLYYSYIEFFKKCNC</sequence>
<dbReference type="PANTHER" id="PTHR44329">
    <property type="entry name" value="SERINE/THREONINE-PROTEIN KINASE TNNI3K-RELATED"/>
    <property type="match status" value="1"/>
</dbReference>
<evidence type="ECO:0000259" key="1">
    <source>
        <dbReference type="PROSITE" id="PS50011"/>
    </source>
</evidence>
<accession>A0A9N9I286</accession>
<dbReference type="SUPFAM" id="SSF56112">
    <property type="entry name" value="Protein kinase-like (PK-like)"/>
    <property type="match status" value="3"/>
</dbReference>
<reference evidence="2" key="1">
    <citation type="submission" date="2021-06" db="EMBL/GenBank/DDBJ databases">
        <authorList>
            <person name="Kallberg Y."/>
            <person name="Tangrot J."/>
            <person name="Rosling A."/>
        </authorList>
    </citation>
    <scope>NUCLEOTIDE SEQUENCE</scope>
    <source>
        <strain evidence="2">FL966</strain>
    </source>
</reference>
<proteinExistence type="predicted"/>
<dbReference type="EMBL" id="CAJVQA010012509">
    <property type="protein sequence ID" value="CAG8717220.1"/>
    <property type="molecule type" value="Genomic_DNA"/>
</dbReference>
<dbReference type="AlphaFoldDB" id="A0A9N9I286"/>
<name>A0A9N9I286_9GLOM</name>
<organism evidence="2 3">
    <name type="scientific">Cetraspora pellucida</name>
    <dbReference type="NCBI Taxonomy" id="1433469"/>
    <lineage>
        <taxon>Eukaryota</taxon>
        <taxon>Fungi</taxon>
        <taxon>Fungi incertae sedis</taxon>
        <taxon>Mucoromycota</taxon>
        <taxon>Glomeromycotina</taxon>
        <taxon>Glomeromycetes</taxon>
        <taxon>Diversisporales</taxon>
        <taxon>Gigasporaceae</taxon>
        <taxon>Cetraspora</taxon>
    </lineage>
</organism>
<evidence type="ECO:0000313" key="3">
    <source>
        <dbReference type="Proteomes" id="UP000789759"/>
    </source>
</evidence>
<keyword evidence="3" id="KW-1185">Reference proteome</keyword>
<dbReference type="InterPro" id="IPR051681">
    <property type="entry name" value="Ser/Thr_Kinases-Pseudokinases"/>
</dbReference>
<feature type="domain" description="Protein kinase" evidence="1">
    <location>
        <begin position="21"/>
        <end position="406"/>
    </location>
</feature>
<evidence type="ECO:0000313" key="2">
    <source>
        <dbReference type="EMBL" id="CAG8717220.1"/>
    </source>
</evidence>
<protein>
    <submittedName>
        <fullName evidence="2">21394_t:CDS:1</fullName>
    </submittedName>
</protein>
<dbReference type="PROSITE" id="PS50011">
    <property type="entry name" value="PROTEIN_KINASE_DOM"/>
    <property type="match status" value="1"/>
</dbReference>
<dbReference type="InterPro" id="IPR011009">
    <property type="entry name" value="Kinase-like_dom_sf"/>
</dbReference>
<dbReference type="GO" id="GO:0005524">
    <property type="term" value="F:ATP binding"/>
    <property type="evidence" value="ECO:0007669"/>
    <property type="project" value="InterPro"/>
</dbReference>
<dbReference type="OrthoDB" id="2362128at2759"/>
<dbReference type="InterPro" id="IPR001245">
    <property type="entry name" value="Ser-Thr/Tyr_kinase_cat_dom"/>
</dbReference>